<dbReference type="EC" id="5.4.2.11" evidence="4 8"/>
<feature type="binding site" evidence="4 6">
    <location>
        <position position="68"/>
    </location>
    <ligand>
        <name>substrate</name>
    </ligand>
</feature>
<proteinExistence type="inferred from homology"/>
<accession>G9WHZ0</accession>
<protein>
    <recommendedName>
        <fullName evidence="4 8">2,3-bisphosphoglycerate-dependent phosphoglycerate mutase</fullName>
        <shortName evidence="4">BPG-dependent PGAM</shortName>
        <shortName evidence="4">PGAM</shortName>
        <shortName evidence="4">Phosphoglyceromutase</shortName>
        <shortName evidence="4">dPGM</shortName>
        <ecNumber evidence="4 8">5.4.2.11</ecNumber>
    </recommendedName>
</protein>
<dbReference type="STRING" id="336988.NT96_08515"/>
<dbReference type="GO" id="GO:0006096">
    <property type="term" value="P:glycolytic process"/>
    <property type="evidence" value="ECO:0007669"/>
    <property type="project" value="UniProtKB-UniRule"/>
</dbReference>
<feature type="binding site" evidence="4 6">
    <location>
        <begin position="29"/>
        <end position="30"/>
    </location>
    <ligand>
        <name>substrate</name>
    </ligand>
</feature>
<dbReference type="PIRSF" id="PIRSF000709">
    <property type="entry name" value="6PFK_2-Ptase"/>
    <property type="match status" value="1"/>
</dbReference>
<comment type="catalytic activity">
    <reaction evidence="4 8">
        <text>(2R)-2-phosphoglycerate = (2R)-3-phosphoglycerate</text>
        <dbReference type="Rhea" id="RHEA:15901"/>
        <dbReference type="ChEBI" id="CHEBI:58272"/>
        <dbReference type="ChEBI" id="CHEBI:58289"/>
        <dbReference type="EC" id="5.4.2.11"/>
    </reaction>
</comment>
<evidence type="ECO:0000256" key="2">
    <source>
        <dbReference type="ARBA" id="ARBA00023152"/>
    </source>
</evidence>
<dbReference type="SUPFAM" id="SSF53254">
    <property type="entry name" value="Phosphoglycerate mutase-like"/>
    <property type="match status" value="1"/>
</dbReference>
<dbReference type="EMBL" id="AFVZ01000001">
    <property type="protein sequence ID" value="EHN58875.1"/>
    <property type="molecule type" value="Genomic_DNA"/>
</dbReference>
<feature type="binding site" evidence="4 6">
    <location>
        <begin position="16"/>
        <end position="23"/>
    </location>
    <ligand>
        <name>substrate</name>
    </ligand>
</feature>
<organism evidence="9 10">
    <name type="scientific">Oenococcus kitaharae DSM 17330</name>
    <dbReference type="NCBI Taxonomy" id="1045004"/>
    <lineage>
        <taxon>Bacteria</taxon>
        <taxon>Bacillati</taxon>
        <taxon>Bacillota</taxon>
        <taxon>Bacilli</taxon>
        <taxon>Lactobacillales</taxon>
        <taxon>Lactobacillaceae</taxon>
        <taxon>Oenococcus</taxon>
    </lineage>
</organism>
<dbReference type="PANTHER" id="PTHR11931">
    <property type="entry name" value="PHOSPHOGLYCERATE MUTASE"/>
    <property type="match status" value="1"/>
</dbReference>
<evidence type="ECO:0000313" key="9">
    <source>
        <dbReference type="EMBL" id="EHN58875.1"/>
    </source>
</evidence>
<dbReference type="Gene3D" id="3.40.50.1240">
    <property type="entry name" value="Phosphoglycerate mutase-like"/>
    <property type="match status" value="1"/>
</dbReference>
<evidence type="ECO:0000256" key="6">
    <source>
        <dbReference type="PIRSR" id="PIRSR613078-2"/>
    </source>
</evidence>
<dbReference type="GO" id="GO:0006094">
    <property type="term" value="P:gluconeogenesis"/>
    <property type="evidence" value="ECO:0007669"/>
    <property type="project" value="UniProtKB-UniRule"/>
</dbReference>
<dbReference type="AlphaFoldDB" id="G9WHZ0"/>
<dbReference type="Pfam" id="PF00300">
    <property type="entry name" value="His_Phos_1"/>
    <property type="match status" value="1"/>
</dbReference>
<evidence type="ECO:0000256" key="4">
    <source>
        <dbReference type="HAMAP-Rule" id="MF_01039"/>
    </source>
</evidence>
<keyword evidence="3 4" id="KW-0413">Isomerase</keyword>
<dbReference type="InterPro" id="IPR029033">
    <property type="entry name" value="His_PPase_superfam"/>
</dbReference>
<evidence type="ECO:0000256" key="7">
    <source>
        <dbReference type="PIRSR" id="PIRSR613078-3"/>
    </source>
</evidence>
<feature type="site" description="Transition state stabilizer" evidence="4 7">
    <location>
        <position position="184"/>
    </location>
</feature>
<feature type="binding site" evidence="4 6">
    <location>
        <begin position="122"/>
        <end position="123"/>
    </location>
    <ligand>
        <name>substrate</name>
    </ligand>
</feature>
<dbReference type="HAMAP" id="MF_01039">
    <property type="entry name" value="PGAM_GpmA"/>
    <property type="match status" value="1"/>
</dbReference>
<evidence type="ECO:0000256" key="1">
    <source>
        <dbReference type="ARBA" id="ARBA00006717"/>
    </source>
</evidence>
<dbReference type="Proteomes" id="UP000004959">
    <property type="component" value="Chromosome"/>
</dbReference>
<evidence type="ECO:0000256" key="3">
    <source>
        <dbReference type="ARBA" id="ARBA00023235"/>
    </source>
</evidence>
<dbReference type="GO" id="GO:0004619">
    <property type="term" value="F:phosphoglycerate mutase activity"/>
    <property type="evidence" value="ECO:0007669"/>
    <property type="project" value="UniProtKB-UniRule"/>
</dbReference>
<dbReference type="InterPro" id="IPR001345">
    <property type="entry name" value="PG/BPGM_mutase_AS"/>
</dbReference>
<feature type="binding site" evidence="4 6">
    <location>
        <position position="106"/>
    </location>
    <ligand>
        <name>substrate</name>
    </ligand>
</feature>
<dbReference type="NCBIfam" id="TIGR01258">
    <property type="entry name" value="pgm_1"/>
    <property type="match status" value="1"/>
</dbReference>
<comment type="function">
    <text evidence="4 8">Catalyzes the interconversion of 2-phosphoglycerate and 3-phosphoglycerate.</text>
</comment>
<keyword evidence="2 4" id="KW-0324">Glycolysis</keyword>
<comment type="caution">
    <text evidence="4">Lacks conserved residue(s) required for the propagation of feature annotation.</text>
</comment>
<keyword evidence="10" id="KW-1185">Reference proteome</keyword>
<dbReference type="SMART" id="SM00855">
    <property type="entry name" value="PGAM"/>
    <property type="match status" value="1"/>
</dbReference>
<dbReference type="PROSITE" id="PS00175">
    <property type="entry name" value="PG_MUTASE"/>
    <property type="match status" value="1"/>
</dbReference>
<sequence>MNFRYYLTMSKLVLIRHGQSTANRDNVFTGWSDAPLTDKGIAQAHIAGRELAESDTQFDIVLTSVLQRAIVTSYIVMDEIHQPWLPIIKSWRLNERHYGALKGLNKAKTAKKYGDQQVREWRRSYTLMPPLLQHPDQDRRYRASAVIEPLGESAEMSWQRVKPFWEDQIAANLRASKNVLLVAHGSSIRVLLKFLDRVNDADFMNVEVGNGEPIVYDFDNQLHILSKTNL</sequence>
<feature type="active site" description="Proton donor/acceptor" evidence="4 5">
    <location>
        <position position="95"/>
    </location>
</feature>
<comment type="caution">
    <text evidence="9">The sequence shown here is derived from an EMBL/GenBank/DDBJ whole genome shotgun (WGS) entry which is preliminary data.</text>
</comment>
<dbReference type="PATRIC" id="fig|1045004.4.peg.768"/>
<dbReference type="CDD" id="cd07067">
    <property type="entry name" value="HP_PGM_like"/>
    <property type="match status" value="1"/>
</dbReference>
<feature type="binding site" evidence="4 6">
    <location>
        <begin position="95"/>
        <end position="98"/>
    </location>
    <ligand>
        <name>substrate</name>
    </ligand>
</feature>
<dbReference type="InterPro" id="IPR005952">
    <property type="entry name" value="Phosphogly_mut1"/>
</dbReference>
<dbReference type="eggNOG" id="COG0588">
    <property type="taxonomic scope" value="Bacteria"/>
</dbReference>
<reference evidence="9 10" key="1">
    <citation type="journal article" date="2012" name="PLoS ONE">
        <title>Functional divergence in the genus oenococcus as predicted by genome sequencing of the newly-described species, Oenococcus kitaharae.</title>
        <authorList>
            <person name="Borneman A.R."/>
            <person name="McCarthy J.M."/>
            <person name="Chambers P.J."/>
            <person name="Bartowsky E.J."/>
        </authorList>
    </citation>
    <scope>NUCLEOTIDE SEQUENCE [LARGE SCALE GENOMIC DNA]</scope>
    <source>
        <strain evidence="10">DSM17330</strain>
    </source>
</reference>
<dbReference type="HOGENOM" id="CLU_033323_1_1_9"/>
<comment type="similarity">
    <text evidence="1 4">Belongs to the phosphoglycerate mutase family. BPG-dependent PGAM subfamily.</text>
</comment>
<keyword evidence="4" id="KW-0312">Gluconeogenesis</keyword>
<dbReference type="UniPathway" id="UPA00109">
    <property type="reaction ID" value="UER00186"/>
</dbReference>
<name>G9WHZ0_9LACO</name>
<evidence type="ECO:0000256" key="8">
    <source>
        <dbReference type="RuleBase" id="RU004512"/>
    </source>
</evidence>
<evidence type="ECO:0000256" key="5">
    <source>
        <dbReference type="PIRSR" id="PIRSR613078-1"/>
    </source>
</evidence>
<comment type="pathway">
    <text evidence="4 8">Carbohydrate degradation; glycolysis; pyruvate from D-glyceraldehyde 3-phosphate: step 3/5.</text>
</comment>
<feature type="active site" description="Tele-phosphohistidine intermediate" evidence="4 5">
    <location>
        <position position="17"/>
    </location>
</feature>
<evidence type="ECO:0000313" key="10">
    <source>
        <dbReference type="Proteomes" id="UP000004959"/>
    </source>
</evidence>
<dbReference type="InterPro" id="IPR013078">
    <property type="entry name" value="His_Pase_superF_clade-1"/>
</dbReference>
<gene>
    <name evidence="4" type="primary">gpmA</name>
    <name evidence="9" type="ORF">OKIT_0766</name>
</gene>